<accession>A0ABY7VII5</accession>
<dbReference type="SUPFAM" id="SSF53474">
    <property type="entry name" value="alpha/beta-Hydrolases"/>
    <property type="match status" value="1"/>
</dbReference>
<keyword evidence="3" id="KW-0378">Hydrolase</keyword>
<feature type="signal peptide" evidence="1">
    <location>
        <begin position="1"/>
        <end position="21"/>
    </location>
</feature>
<dbReference type="PANTHER" id="PTHR47751">
    <property type="entry name" value="SUPERFAMILY HYDROLASE, PUTATIVE (AFU_ORTHOLOGUE AFUA_2G16580)-RELATED"/>
    <property type="match status" value="1"/>
</dbReference>
<dbReference type="EMBL" id="CP059693">
    <property type="protein sequence ID" value="WDE13381.1"/>
    <property type="molecule type" value="Genomic_DNA"/>
</dbReference>
<gene>
    <name evidence="3" type="ORF">H3N35_08065</name>
</gene>
<dbReference type="Proteomes" id="UP001215231">
    <property type="component" value="Chromosome"/>
</dbReference>
<dbReference type="InterPro" id="IPR051411">
    <property type="entry name" value="Polyketide_trans_af380"/>
</dbReference>
<dbReference type="InterPro" id="IPR022742">
    <property type="entry name" value="Hydrolase_4"/>
</dbReference>
<dbReference type="Gene3D" id="3.40.50.1820">
    <property type="entry name" value="alpha/beta hydrolase"/>
    <property type="match status" value="1"/>
</dbReference>
<name>A0ABY7VII5_9GAMM</name>
<dbReference type="RefSeq" id="WP_274053741.1">
    <property type="nucleotide sequence ID" value="NZ_CP059693.1"/>
</dbReference>
<protein>
    <submittedName>
        <fullName evidence="3">Alpha/beta hydrolase</fullName>
    </submittedName>
</protein>
<dbReference type="PANTHER" id="PTHR47751:SF1">
    <property type="entry name" value="SUPERFAMILY HYDROLASE, PUTATIVE (AFU_ORTHOLOGUE AFUA_2G16580)-RELATED"/>
    <property type="match status" value="1"/>
</dbReference>
<keyword evidence="1" id="KW-0732">Signal</keyword>
<sequence>MKIINLFVYIICILGSYTASAENNHAREKTVPYQQQKVSFKSGENTLQGILFTPSQSNGKTVTLIGPVGYVKEQAPLLYGQSLAEKGYTALIYDPSSHGESEGEPRRTESAEQKTLDIIASVDYLSSLDTVNQSEIYGLAICQGVNWMIKAVNRDKRIKAMSLVAGHYLDPEVAEMYNGGKERLKEVISKAEKAKEKYAATGEVDYIPIVGSIQQDALLASPHVYDWYIPWENNANGLGGKWENRISQMSLLDIWQADVAKDLQKIKKPTLFIHSDKAASGSSIPKRLFSVIPTSDKSLVWFEDQFQTMFYDDRALIKRAVGHVDKWFNETRNLQ</sequence>
<feature type="chain" id="PRO_5045505089" evidence="1">
    <location>
        <begin position="22"/>
        <end position="335"/>
    </location>
</feature>
<keyword evidence="4" id="KW-1185">Reference proteome</keyword>
<organism evidence="3 4">
    <name type="scientific">Thalassomonas haliotis</name>
    <dbReference type="NCBI Taxonomy" id="485448"/>
    <lineage>
        <taxon>Bacteria</taxon>
        <taxon>Pseudomonadati</taxon>
        <taxon>Pseudomonadota</taxon>
        <taxon>Gammaproteobacteria</taxon>
        <taxon>Alteromonadales</taxon>
        <taxon>Colwelliaceae</taxon>
        <taxon>Thalassomonas</taxon>
    </lineage>
</organism>
<dbReference type="GO" id="GO:0016787">
    <property type="term" value="F:hydrolase activity"/>
    <property type="evidence" value="ECO:0007669"/>
    <property type="project" value="UniProtKB-KW"/>
</dbReference>
<dbReference type="Pfam" id="PF12146">
    <property type="entry name" value="Hydrolase_4"/>
    <property type="match status" value="1"/>
</dbReference>
<evidence type="ECO:0000259" key="2">
    <source>
        <dbReference type="Pfam" id="PF12146"/>
    </source>
</evidence>
<evidence type="ECO:0000313" key="3">
    <source>
        <dbReference type="EMBL" id="WDE13381.1"/>
    </source>
</evidence>
<reference evidence="3 4" key="1">
    <citation type="journal article" date="2022" name="Mar. Drugs">
        <title>Bioassay-Guided Fractionation Leads to the Detection of Cholic Acid Generated by the Rare Thalassomonas sp.</title>
        <authorList>
            <person name="Pheiffer F."/>
            <person name="Schneider Y.K."/>
            <person name="Hansen E.H."/>
            <person name="Andersen J.H."/>
            <person name="Isaksson J."/>
            <person name="Busche T."/>
            <person name="R C."/>
            <person name="Kalinowski J."/>
            <person name="Zyl L.V."/>
            <person name="Trindade M."/>
        </authorList>
    </citation>
    <scope>NUCLEOTIDE SEQUENCE [LARGE SCALE GENOMIC DNA]</scope>
    <source>
        <strain evidence="3 4">A5K-61T</strain>
    </source>
</reference>
<dbReference type="Gene3D" id="1.10.10.800">
    <property type="match status" value="1"/>
</dbReference>
<feature type="domain" description="Serine aminopeptidase S33" evidence="2">
    <location>
        <begin position="81"/>
        <end position="306"/>
    </location>
</feature>
<dbReference type="InterPro" id="IPR029058">
    <property type="entry name" value="AB_hydrolase_fold"/>
</dbReference>
<proteinExistence type="predicted"/>
<evidence type="ECO:0000313" key="4">
    <source>
        <dbReference type="Proteomes" id="UP001215231"/>
    </source>
</evidence>
<evidence type="ECO:0000256" key="1">
    <source>
        <dbReference type="SAM" id="SignalP"/>
    </source>
</evidence>